<dbReference type="Ensembl" id="ENSECRT00000026465.1">
    <property type="protein sequence ID" value="ENSECRP00000025922.1"/>
    <property type="gene ID" value="ENSECRG00000017513.1"/>
</dbReference>
<evidence type="ECO:0000256" key="1">
    <source>
        <dbReference type="ARBA" id="ARBA00004613"/>
    </source>
</evidence>
<dbReference type="PROSITE" id="PS51468">
    <property type="entry name" value="VIT"/>
    <property type="match status" value="1"/>
</dbReference>
<feature type="domain" description="VIT" evidence="10">
    <location>
        <begin position="18"/>
        <end position="147"/>
    </location>
</feature>
<evidence type="ECO:0000256" key="8">
    <source>
        <dbReference type="SAM" id="SignalP"/>
    </source>
</evidence>
<keyword evidence="12" id="KW-1185">Reference proteome</keyword>
<feature type="chain" id="PRO_5034929573" description="Inter-alpha-trypsin inhibitor heavy chain H3" evidence="8">
    <location>
        <begin position="21"/>
        <end position="955"/>
    </location>
</feature>
<dbReference type="Proteomes" id="UP000694620">
    <property type="component" value="Chromosome 18"/>
</dbReference>
<dbReference type="InterPro" id="IPR050934">
    <property type="entry name" value="ITIH"/>
</dbReference>
<dbReference type="FunFam" id="3.40.50.410:FF:000013">
    <property type="entry name" value="inter-alpha-trypsin inhibitor heavy chain H2"/>
    <property type="match status" value="1"/>
</dbReference>
<dbReference type="InterPro" id="IPR013694">
    <property type="entry name" value="VIT"/>
</dbReference>
<sequence length="955" mass="107427">MKLIFGILLVGLWTLKASESARPRRSVKEADLDIYSFNVDCKVTSRYAHTVMVSRVANRANVSKEVTFDVELPKSAFISNFSMTMEGKTYVGVVKKKEEAKQQYDQAVARGESAGLVRVSGRKMEEFKVSVAIAAHSKVTFELTYEELLKRNLGNYDIVIKVSPQQLVKNFKIDVDVSESQGISFLDVQGKFLTQELKNAIQKTVTEDKAHISFAPTIDQQRKCPECQESILDGEFIIKYDVKREMSIGNIQIVNGYFVHYFAPVHMPRIPKNVVFVIDRSGSMYGKKIQQTREALLKILQDVNEEDSFGLITFDHSITPWKNKLVKATPTMIAEAKEFVNTIRDSGATDINGAVLEGVKILRIAKEERQVPERSVSIIILLTDGDPTTGVTNLEQIQSNVKTAIKEQFTLYCLGFGFDVNYNFLEKMALENGGVARRIYEDSDSALQLQDFYEEVASPLLMDVELQYLNNEVSSVTQSRFKFFYNGSEIVVAGQITDNDLDFLTTDIKAESVESALILTTKSPIANKDKISEKQQYIFGDYIERLWAYLTIQQKLSKTVTASEEDKKKLQEEALKLSLSYNFVTPLTSMVVTKPEDEGRNQSMVADKPQEGEAHEDDIDGNAYQYFSRSSARHHPMALPGLSGPPGPYYDAVQTYRGYIPSRSKVRSYGSRVLRKSRNRFWKNSVSIPRPTFRTAKYLRRLPETAPTLTIATVHLLTMPPAPTFITRHVNIYPQDPKFIIPVPSRMHSLCFDVSVSAGTILQLIHDPDSGITINGKTDDAGKIMFQAFSIKYKDQYKVTVGLENITLHTVEDSSDQNWSWKSVQHSADKISLSLVKKNVMKIIFDNKVIKIMLLKSPGPFLWLNVQLGNFSSSSSGLLGQFAKGVSYEEKMVSLNNPSRIELQGHDLDVISKLETDYGNSSKIKVRCFVVDSNGDGLIDGPLSRYIMTDLFEGS</sequence>
<evidence type="ECO:0000259" key="10">
    <source>
        <dbReference type="PROSITE" id="PS51468"/>
    </source>
</evidence>
<protein>
    <recommendedName>
        <fullName evidence="13">Inter-alpha-trypsin inhibitor heavy chain H3</fullName>
    </recommendedName>
</protein>
<keyword evidence="6" id="KW-0722">Serine protease inhibitor</keyword>
<proteinExistence type="inferred from homology"/>
<evidence type="ECO:0008006" key="13">
    <source>
        <dbReference type="Google" id="ProtNLM"/>
    </source>
</evidence>
<feature type="domain" description="VWFA" evidence="9">
    <location>
        <begin position="273"/>
        <end position="456"/>
    </location>
</feature>
<dbReference type="GO" id="GO:0005576">
    <property type="term" value="C:extracellular region"/>
    <property type="evidence" value="ECO:0007669"/>
    <property type="project" value="UniProtKB-SubCell"/>
</dbReference>
<dbReference type="Pfam" id="PF00092">
    <property type="entry name" value="VWA"/>
    <property type="match status" value="1"/>
</dbReference>
<evidence type="ECO:0000256" key="4">
    <source>
        <dbReference type="ARBA" id="ARBA00022690"/>
    </source>
</evidence>
<evidence type="ECO:0000313" key="11">
    <source>
        <dbReference type="Ensembl" id="ENSECRP00000025922.1"/>
    </source>
</evidence>
<organism evidence="11 12">
    <name type="scientific">Erpetoichthys calabaricus</name>
    <name type="common">Rope fish</name>
    <name type="synonym">Calamoichthys calabaricus</name>
    <dbReference type="NCBI Taxonomy" id="27687"/>
    <lineage>
        <taxon>Eukaryota</taxon>
        <taxon>Metazoa</taxon>
        <taxon>Chordata</taxon>
        <taxon>Craniata</taxon>
        <taxon>Vertebrata</taxon>
        <taxon>Euteleostomi</taxon>
        <taxon>Actinopterygii</taxon>
        <taxon>Polypteriformes</taxon>
        <taxon>Polypteridae</taxon>
        <taxon>Erpetoichthys</taxon>
    </lineage>
</organism>
<dbReference type="GeneTree" id="ENSGT00940000154554"/>
<keyword evidence="4" id="KW-0646">Protease inhibitor</keyword>
<dbReference type="PANTHER" id="PTHR10338:SF119">
    <property type="entry name" value="INTER-ALPHA-TRYPSIN INHIBITOR HEAVY CHAIN H4"/>
    <property type="match status" value="1"/>
</dbReference>
<dbReference type="PANTHER" id="PTHR10338">
    <property type="entry name" value="INTER-ALPHA-TRYPSIN INHIBITOR HEAVY CHAIN FAMILY MEMBER"/>
    <property type="match status" value="1"/>
</dbReference>
<keyword evidence="5 8" id="KW-0732">Signal</keyword>
<evidence type="ECO:0000256" key="3">
    <source>
        <dbReference type="ARBA" id="ARBA00022525"/>
    </source>
</evidence>
<gene>
    <name evidence="11" type="primary">LOC114668876</name>
</gene>
<dbReference type="GO" id="GO:0004867">
    <property type="term" value="F:serine-type endopeptidase inhibitor activity"/>
    <property type="evidence" value="ECO:0007669"/>
    <property type="project" value="UniProtKB-KW"/>
</dbReference>
<feature type="signal peptide" evidence="8">
    <location>
        <begin position="1"/>
        <end position="20"/>
    </location>
</feature>
<reference evidence="11" key="1">
    <citation type="submission" date="2021-06" db="EMBL/GenBank/DDBJ databases">
        <authorList>
            <consortium name="Wellcome Sanger Institute Data Sharing"/>
        </authorList>
    </citation>
    <scope>NUCLEOTIDE SEQUENCE [LARGE SCALE GENOMIC DNA]</scope>
</reference>
<dbReference type="SMART" id="SM00327">
    <property type="entry name" value="VWA"/>
    <property type="match status" value="1"/>
</dbReference>
<dbReference type="PROSITE" id="PS50234">
    <property type="entry name" value="VWFA"/>
    <property type="match status" value="1"/>
</dbReference>
<dbReference type="CDD" id="cd01461">
    <property type="entry name" value="vWA_interalpha_trypsin_inhibitor"/>
    <property type="match status" value="1"/>
</dbReference>
<comment type="similarity">
    <text evidence="2">Belongs to the ITIH family.</text>
</comment>
<dbReference type="SMART" id="SM00609">
    <property type="entry name" value="VIT"/>
    <property type="match status" value="1"/>
</dbReference>
<name>A0A8C4T438_ERPCA</name>
<reference evidence="11" key="2">
    <citation type="submission" date="2025-08" db="UniProtKB">
        <authorList>
            <consortium name="Ensembl"/>
        </authorList>
    </citation>
    <scope>IDENTIFICATION</scope>
</reference>
<dbReference type="InterPro" id="IPR036465">
    <property type="entry name" value="vWFA_dom_sf"/>
</dbReference>
<dbReference type="InterPro" id="IPR002035">
    <property type="entry name" value="VWF_A"/>
</dbReference>
<keyword evidence="7" id="KW-0325">Glycoprotein</keyword>
<evidence type="ECO:0000259" key="9">
    <source>
        <dbReference type="PROSITE" id="PS50234"/>
    </source>
</evidence>
<evidence type="ECO:0000256" key="7">
    <source>
        <dbReference type="ARBA" id="ARBA00023180"/>
    </source>
</evidence>
<evidence type="ECO:0000256" key="6">
    <source>
        <dbReference type="ARBA" id="ARBA00022900"/>
    </source>
</evidence>
<dbReference type="Gene3D" id="3.40.50.410">
    <property type="entry name" value="von Willebrand factor, type A domain"/>
    <property type="match status" value="1"/>
</dbReference>
<evidence type="ECO:0000313" key="12">
    <source>
        <dbReference type="Proteomes" id="UP000694620"/>
    </source>
</evidence>
<dbReference type="AlphaFoldDB" id="A0A8C4T438"/>
<reference evidence="11" key="3">
    <citation type="submission" date="2025-09" db="UniProtKB">
        <authorList>
            <consortium name="Ensembl"/>
        </authorList>
    </citation>
    <scope>IDENTIFICATION</scope>
</reference>
<evidence type="ECO:0000256" key="2">
    <source>
        <dbReference type="ARBA" id="ARBA00010158"/>
    </source>
</evidence>
<evidence type="ECO:0000256" key="5">
    <source>
        <dbReference type="ARBA" id="ARBA00022729"/>
    </source>
</evidence>
<dbReference type="SUPFAM" id="SSF53300">
    <property type="entry name" value="vWA-like"/>
    <property type="match status" value="1"/>
</dbReference>
<keyword evidence="3" id="KW-0964">Secreted</keyword>
<comment type="subcellular location">
    <subcellularLocation>
        <location evidence="1">Secreted</location>
    </subcellularLocation>
</comment>
<dbReference type="Pfam" id="PF08487">
    <property type="entry name" value="VIT"/>
    <property type="match status" value="1"/>
</dbReference>
<accession>A0A8C4T438</accession>